<dbReference type="SMART" id="SM00220">
    <property type="entry name" value="S_TKc"/>
    <property type="match status" value="1"/>
</dbReference>
<dbReference type="InterPro" id="IPR000719">
    <property type="entry name" value="Prot_kinase_dom"/>
</dbReference>
<dbReference type="PROSITE" id="PS00107">
    <property type="entry name" value="PROTEIN_KINASE_ATP"/>
    <property type="match status" value="1"/>
</dbReference>
<dbReference type="Pfam" id="PF00069">
    <property type="entry name" value="Pkinase"/>
    <property type="match status" value="1"/>
</dbReference>
<feature type="binding site" evidence="7">
    <location>
        <position position="41"/>
    </location>
    <ligand>
        <name>ATP</name>
        <dbReference type="ChEBI" id="CHEBI:30616"/>
    </ligand>
</feature>
<gene>
    <name evidence="9" type="ORF">I4J89_26075</name>
</gene>
<dbReference type="PANTHER" id="PTHR43289:SF6">
    <property type="entry name" value="SERINE_THREONINE-PROTEIN KINASE NEKL-3"/>
    <property type="match status" value="1"/>
</dbReference>
<evidence type="ECO:0000256" key="2">
    <source>
        <dbReference type="ARBA" id="ARBA00022527"/>
    </source>
</evidence>
<name>A0A931CCH3_9ACTN</name>
<evidence type="ECO:0000256" key="1">
    <source>
        <dbReference type="ARBA" id="ARBA00012513"/>
    </source>
</evidence>
<keyword evidence="6 7" id="KW-0067">ATP-binding</keyword>
<evidence type="ECO:0000313" key="10">
    <source>
        <dbReference type="Proteomes" id="UP000598146"/>
    </source>
</evidence>
<keyword evidence="5 9" id="KW-0418">Kinase</keyword>
<dbReference type="Proteomes" id="UP000598146">
    <property type="component" value="Unassembled WGS sequence"/>
</dbReference>
<dbReference type="Gene3D" id="3.30.200.20">
    <property type="entry name" value="Phosphorylase Kinase, domain 1"/>
    <property type="match status" value="1"/>
</dbReference>
<dbReference type="InterPro" id="IPR011009">
    <property type="entry name" value="Kinase-like_dom_sf"/>
</dbReference>
<evidence type="ECO:0000313" key="9">
    <source>
        <dbReference type="EMBL" id="MBG0564922.1"/>
    </source>
</evidence>
<evidence type="ECO:0000259" key="8">
    <source>
        <dbReference type="PROSITE" id="PS50011"/>
    </source>
</evidence>
<organism evidence="9 10">
    <name type="scientific">Actinoplanes aureus</name>
    <dbReference type="NCBI Taxonomy" id="2792083"/>
    <lineage>
        <taxon>Bacteria</taxon>
        <taxon>Bacillati</taxon>
        <taxon>Actinomycetota</taxon>
        <taxon>Actinomycetes</taxon>
        <taxon>Micromonosporales</taxon>
        <taxon>Micromonosporaceae</taxon>
        <taxon>Actinoplanes</taxon>
    </lineage>
</organism>
<dbReference type="InterPro" id="IPR017441">
    <property type="entry name" value="Protein_kinase_ATP_BS"/>
</dbReference>
<comment type="caution">
    <text evidence="9">The sequence shown here is derived from an EMBL/GenBank/DDBJ whole genome shotgun (WGS) entry which is preliminary data.</text>
</comment>
<accession>A0A931CCH3</accession>
<keyword evidence="2" id="KW-0723">Serine/threonine-protein kinase</keyword>
<dbReference type="PROSITE" id="PS00108">
    <property type="entry name" value="PROTEIN_KINASE_ST"/>
    <property type="match status" value="1"/>
</dbReference>
<dbReference type="Gene3D" id="2.60.40.10">
    <property type="entry name" value="Immunoglobulins"/>
    <property type="match status" value="1"/>
</dbReference>
<dbReference type="EC" id="2.7.11.1" evidence="1"/>
<dbReference type="GO" id="GO:0005524">
    <property type="term" value="F:ATP binding"/>
    <property type="evidence" value="ECO:0007669"/>
    <property type="project" value="UniProtKB-UniRule"/>
</dbReference>
<dbReference type="PROSITE" id="PS50011">
    <property type="entry name" value="PROTEIN_KINASE_DOM"/>
    <property type="match status" value="1"/>
</dbReference>
<dbReference type="InterPro" id="IPR008271">
    <property type="entry name" value="Ser/Thr_kinase_AS"/>
</dbReference>
<dbReference type="EMBL" id="JADQTO010000013">
    <property type="protein sequence ID" value="MBG0564922.1"/>
    <property type="molecule type" value="Genomic_DNA"/>
</dbReference>
<evidence type="ECO:0000256" key="4">
    <source>
        <dbReference type="ARBA" id="ARBA00022741"/>
    </source>
</evidence>
<dbReference type="Gene3D" id="1.10.510.10">
    <property type="entry name" value="Transferase(Phosphotransferase) domain 1"/>
    <property type="match status" value="1"/>
</dbReference>
<dbReference type="GO" id="GO:0005975">
    <property type="term" value="P:carbohydrate metabolic process"/>
    <property type="evidence" value="ECO:0007669"/>
    <property type="project" value="UniProtKB-ARBA"/>
</dbReference>
<reference evidence="9" key="1">
    <citation type="submission" date="2020-11" db="EMBL/GenBank/DDBJ databases">
        <title>Isolation and identification of active actinomycetes.</title>
        <authorList>
            <person name="Sun X."/>
        </authorList>
    </citation>
    <scope>NUCLEOTIDE SEQUENCE</scope>
    <source>
        <strain evidence="9">NEAU-A11</strain>
    </source>
</reference>
<dbReference type="AlphaFoldDB" id="A0A931CCH3"/>
<dbReference type="SUPFAM" id="SSF56112">
    <property type="entry name" value="Protein kinase-like (PK-like)"/>
    <property type="match status" value="1"/>
</dbReference>
<keyword evidence="10" id="KW-1185">Reference proteome</keyword>
<evidence type="ECO:0000256" key="3">
    <source>
        <dbReference type="ARBA" id="ARBA00022679"/>
    </source>
</evidence>
<dbReference type="CDD" id="cd14014">
    <property type="entry name" value="STKc_PknB_like"/>
    <property type="match status" value="1"/>
</dbReference>
<proteinExistence type="predicted"/>
<keyword evidence="4 7" id="KW-0547">Nucleotide-binding</keyword>
<feature type="domain" description="Protein kinase" evidence="8">
    <location>
        <begin position="12"/>
        <end position="278"/>
    </location>
</feature>
<dbReference type="GO" id="GO:0004674">
    <property type="term" value="F:protein serine/threonine kinase activity"/>
    <property type="evidence" value="ECO:0007669"/>
    <property type="project" value="UniProtKB-KW"/>
</dbReference>
<protein>
    <recommendedName>
        <fullName evidence="1">non-specific serine/threonine protein kinase</fullName>
        <ecNumber evidence="1">2.7.11.1</ecNumber>
    </recommendedName>
</protein>
<keyword evidence="3" id="KW-0808">Transferase</keyword>
<dbReference type="InterPro" id="IPR013783">
    <property type="entry name" value="Ig-like_fold"/>
</dbReference>
<evidence type="ECO:0000256" key="7">
    <source>
        <dbReference type="PROSITE-ProRule" id="PRU10141"/>
    </source>
</evidence>
<evidence type="ECO:0000256" key="5">
    <source>
        <dbReference type="ARBA" id="ARBA00022777"/>
    </source>
</evidence>
<evidence type="ECO:0000256" key="6">
    <source>
        <dbReference type="ARBA" id="ARBA00022840"/>
    </source>
</evidence>
<dbReference type="RefSeq" id="WP_196416712.1">
    <property type="nucleotide sequence ID" value="NZ_JADQTO010000013.1"/>
</dbReference>
<dbReference type="PANTHER" id="PTHR43289">
    <property type="entry name" value="MITOGEN-ACTIVATED PROTEIN KINASE KINASE KINASE 20-RELATED"/>
    <property type="match status" value="1"/>
</dbReference>
<sequence>MRTRESFGVPGCEDAIEIGRGGFGVVYRAWQPDFLRTVAVKVLAPDRVDEARFEREVQALGRLSGHPHIVTVHQAGRTSDGAPYILMAFEEGGSLAGRAGATRWEDVLAGGVAVAGALEAAHRAGVLHRDVKPENILISRYGEPKLADFGLARPVRRDPPEDRQAVTASLLHAAPEVLRGEPATVASDVYSLASTLYRWFCGRAPFVPKRVESTAELIARIGAQPVPDLRPAVPAPVFAVLERALAKDPAARPASAAAFAEELREAQRACGVAVTPLFVAEADEPAESTPVVSLPDRMRAAQGLSATVVNRPAPRWKWWKALVAVVATLAAGGSQAIASSRLDAPPAMDFGEQKITAEAEPRSVTVRNAGPYLTPRLRVTLDGDFRLVSDDCTGRVLARGAACQVGVAFVPRAAGVRRGALRVLDRTVMLSGHGLIAYARDDDPPPGPCYADAYQVSQSAYGYVGGFKAVSVKLYWSPGCRAVMAYTWVWKQYRDTAGTGGSWRVRVVAEPGGRAAVSTGQPIEQWTEPMPLTGCARAAMTMTGTGLTEPLTVATGEHCA</sequence>